<comment type="caution">
    <text evidence="2">The sequence shown here is derived from an EMBL/GenBank/DDBJ whole genome shotgun (WGS) entry which is preliminary data.</text>
</comment>
<organism evidence="2 3">
    <name type="scientific">Luteibaculum oceani</name>
    <dbReference type="NCBI Taxonomy" id="1294296"/>
    <lineage>
        <taxon>Bacteria</taxon>
        <taxon>Pseudomonadati</taxon>
        <taxon>Bacteroidota</taxon>
        <taxon>Flavobacteriia</taxon>
        <taxon>Flavobacteriales</taxon>
        <taxon>Luteibaculaceae</taxon>
        <taxon>Luteibaculum</taxon>
    </lineage>
</organism>
<dbReference type="SUPFAM" id="SSF53335">
    <property type="entry name" value="S-adenosyl-L-methionine-dependent methyltransferases"/>
    <property type="match status" value="1"/>
</dbReference>
<dbReference type="AlphaFoldDB" id="A0A5C6VA08"/>
<feature type="domain" description="Methyltransferase type 11" evidence="1">
    <location>
        <begin position="63"/>
        <end position="157"/>
    </location>
</feature>
<protein>
    <submittedName>
        <fullName evidence="2">Class I SAM-dependent methyltransferase</fullName>
    </submittedName>
</protein>
<dbReference type="GO" id="GO:0032259">
    <property type="term" value="P:methylation"/>
    <property type="evidence" value="ECO:0007669"/>
    <property type="project" value="UniProtKB-KW"/>
</dbReference>
<dbReference type="OrthoDB" id="1143568at2"/>
<evidence type="ECO:0000313" key="3">
    <source>
        <dbReference type="Proteomes" id="UP000321168"/>
    </source>
</evidence>
<dbReference type="InterPro" id="IPR029063">
    <property type="entry name" value="SAM-dependent_MTases_sf"/>
</dbReference>
<keyword evidence="2" id="KW-0808">Transferase</keyword>
<keyword evidence="3" id="KW-1185">Reference proteome</keyword>
<evidence type="ECO:0000259" key="1">
    <source>
        <dbReference type="Pfam" id="PF08241"/>
    </source>
</evidence>
<dbReference type="InterPro" id="IPR013216">
    <property type="entry name" value="Methyltransf_11"/>
</dbReference>
<dbReference type="Gene3D" id="3.40.50.150">
    <property type="entry name" value="Vaccinia Virus protein VP39"/>
    <property type="match status" value="1"/>
</dbReference>
<dbReference type="Proteomes" id="UP000321168">
    <property type="component" value="Unassembled WGS sequence"/>
</dbReference>
<sequence length="235" mass="26716">MYSTEVFGKCIYDYHSGNKKAHVKVHAPDFDDDEIPGEYLLRNFPQMPDWEQLALEKCRGSVLDIGACAGGHSAWLQSKGLEVTALEIDPLACRFLNEERNISKVVNESIYDFQSKKKFDTILLLMNGLGIAGTTRNLSQFIFACLSNLNPGGQIIFESADVGYLFPDEELSLDPYYGEMEYQVSFEKDISEPFPWLYLDSKNMKLFCDKHLLAFDVLYQGENNNYLGVISNSER</sequence>
<gene>
    <name evidence="2" type="ORF">FRX97_03850</name>
</gene>
<dbReference type="Pfam" id="PF08241">
    <property type="entry name" value="Methyltransf_11"/>
    <property type="match status" value="1"/>
</dbReference>
<name>A0A5C6VA08_9FLAO</name>
<dbReference type="GO" id="GO:0008757">
    <property type="term" value="F:S-adenosylmethionine-dependent methyltransferase activity"/>
    <property type="evidence" value="ECO:0007669"/>
    <property type="project" value="InterPro"/>
</dbReference>
<evidence type="ECO:0000313" key="2">
    <source>
        <dbReference type="EMBL" id="TXC81660.1"/>
    </source>
</evidence>
<dbReference type="EMBL" id="VORB01000003">
    <property type="protein sequence ID" value="TXC81660.1"/>
    <property type="molecule type" value="Genomic_DNA"/>
</dbReference>
<reference evidence="2 3" key="1">
    <citation type="submission" date="2019-08" db="EMBL/GenBank/DDBJ databases">
        <title>Genome of Luteibaculum oceani JCM 18817.</title>
        <authorList>
            <person name="Bowman J.P."/>
        </authorList>
    </citation>
    <scope>NUCLEOTIDE SEQUENCE [LARGE SCALE GENOMIC DNA]</scope>
    <source>
        <strain evidence="2 3">JCM 18817</strain>
    </source>
</reference>
<proteinExistence type="predicted"/>
<dbReference type="CDD" id="cd02440">
    <property type="entry name" value="AdoMet_MTases"/>
    <property type="match status" value="1"/>
</dbReference>
<accession>A0A5C6VA08</accession>
<keyword evidence="2" id="KW-0489">Methyltransferase</keyword>
<dbReference type="RefSeq" id="WP_147013582.1">
    <property type="nucleotide sequence ID" value="NZ_VORB01000003.1"/>
</dbReference>